<keyword evidence="2 5" id="KW-0521">NADP</keyword>
<dbReference type="EMBL" id="CP000554">
    <property type="protein sequence ID" value="ABM78881.1"/>
    <property type="molecule type" value="Genomic_DNA"/>
</dbReference>
<dbReference type="NCBIfam" id="TIGR00112">
    <property type="entry name" value="proC"/>
    <property type="match status" value="1"/>
</dbReference>
<feature type="domain" description="Pyrroline-5-carboxylate reductase dimerisation" evidence="10">
    <location>
        <begin position="175"/>
        <end position="279"/>
    </location>
</feature>
<dbReference type="STRING" id="59922.P9303_21461"/>
<sequence>MASNHSMPCSLGVIGLGRMAQALVLPLLKQGELAPQQVVALVGRGASVERLADQLPIGLRLKAADDPTAAEAWMAPIQLLAVKPQQLDQIAASAARLKQTAAGPQLLISVLAGVSLARLQQAFPAHACVRAVPNTPALVGAGLTGLSWGEGVTAEQRLAVERLFLPVSEVLELPESQLDAFLALTSSGPAYVALVAEAMADGAVAAGLPRSLAHHLAHRTLAGTAALLKEQKLHPAELKDMVTSPGGTTIAALRKLEQAGVRSALIEAVVAAAQRSRELA</sequence>
<name>A2CBM1_PROM3</name>
<dbReference type="Pfam" id="PF03807">
    <property type="entry name" value="F420_oxidored"/>
    <property type="match status" value="1"/>
</dbReference>
<dbReference type="UniPathway" id="UPA00098">
    <property type="reaction ID" value="UER00361"/>
</dbReference>
<comment type="catalytic activity">
    <reaction evidence="5">
        <text>L-proline + NAD(+) = (S)-1-pyrroline-5-carboxylate + NADH + 2 H(+)</text>
        <dbReference type="Rhea" id="RHEA:14105"/>
        <dbReference type="ChEBI" id="CHEBI:15378"/>
        <dbReference type="ChEBI" id="CHEBI:17388"/>
        <dbReference type="ChEBI" id="CHEBI:57540"/>
        <dbReference type="ChEBI" id="CHEBI:57945"/>
        <dbReference type="ChEBI" id="CHEBI:60039"/>
        <dbReference type="EC" id="1.5.1.2"/>
    </reaction>
</comment>
<feature type="binding site" evidence="7">
    <location>
        <begin position="81"/>
        <end position="84"/>
    </location>
    <ligand>
        <name>NADP(+)</name>
        <dbReference type="ChEBI" id="CHEBI:58349"/>
    </ligand>
</feature>
<comment type="subcellular location">
    <subcellularLocation>
        <location evidence="5">Cytoplasm</location>
    </subcellularLocation>
</comment>
<dbReference type="BioCyc" id="PMAR59922:G1G80-1874-MONOMER"/>
<keyword evidence="5 8" id="KW-0641">Proline biosynthesis</keyword>
<dbReference type="PANTHER" id="PTHR11645:SF0">
    <property type="entry name" value="PYRROLINE-5-CARBOXYLATE REDUCTASE 3"/>
    <property type="match status" value="1"/>
</dbReference>
<gene>
    <name evidence="5 11" type="primary">proC</name>
    <name evidence="11" type="ordered locus">P9303_21461</name>
</gene>
<dbReference type="HOGENOM" id="CLU_042344_4_1_3"/>
<dbReference type="Gene3D" id="3.40.50.720">
    <property type="entry name" value="NAD(P)-binding Rossmann-like Domain"/>
    <property type="match status" value="1"/>
</dbReference>
<dbReference type="SUPFAM" id="SSF48179">
    <property type="entry name" value="6-phosphogluconate dehydrogenase C-terminal domain-like"/>
    <property type="match status" value="1"/>
</dbReference>
<accession>A2CBM1</accession>
<dbReference type="GO" id="GO:0004735">
    <property type="term" value="F:pyrroline-5-carboxylate reductase activity"/>
    <property type="evidence" value="ECO:0007669"/>
    <property type="project" value="UniProtKB-UniRule"/>
</dbReference>
<evidence type="ECO:0000256" key="3">
    <source>
        <dbReference type="ARBA" id="ARBA00023002"/>
    </source>
</evidence>
<evidence type="ECO:0000259" key="10">
    <source>
        <dbReference type="Pfam" id="PF14748"/>
    </source>
</evidence>
<dbReference type="InterPro" id="IPR008927">
    <property type="entry name" value="6-PGluconate_DH-like_C_sf"/>
</dbReference>
<evidence type="ECO:0000313" key="12">
    <source>
        <dbReference type="Proteomes" id="UP000002274"/>
    </source>
</evidence>
<keyword evidence="5 8" id="KW-0028">Amino-acid biosynthesis</keyword>
<dbReference type="HAMAP" id="MF_01925">
    <property type="entry name" value="P5C_reductase"/>
    <property type="match status" value="1"/>
</dbReference>
<dbReference type="GO" id="GO:0005737">
    <property type="term" value="C:cytoplasm"/>
    <property type="evidence" value="ECO:0007669"/>
    <property type="project" value="UniProtKB-SubCell"/>
</dbReference>
<keyword evidence="5" id="KW-0963">Cytoplasm</keyword>
<evidence type="ECO:0000256" key="1">
    <source>
        <dbReference type="ARBA" id="ARBA00005525"/>
    </source>
</evidence>
<dbReference type="InterPro" id="IPR000304">
    <property type="entry name" value="Pyrroline-COOH_reductase"/>
</dbReference>
<evidence type="ECO:0000256" key="5">
    <source>
        <dbReference type="HAMAP-Rule" id="MF_01925"/>
    </source>
</evidence>
<comment type="catalytic activity">
    <reaction evidence="5 8">
        <text>L-proline + NADP(+) = (S)-1-pyrroline-5-carboxylate + NADPH + 2 H(+)</text>
        <dbReference type="Rhea" id="RHEA:14109"/>
        <dbReference type="ChEBI" id="CHEBI:15378"/>
        <dbReference type="ChEBI" id="CHEBI:17388"/>
        <dbReference type="ChEBI" id="CHEBI:57783"/>
        <dbReference type="ChEBI" id="CHEBI:58349"/>
        <dbReference type="ChEBI" id="CHEBI:60039"/>
        <dbReference type="EC" id="1.5.1.2"/>
    </reaction>
</comment>
<dbReference type="AlphaFoldDB" id="A2CBM1"/>
<dbReference type="InterPro" id="IPR053790">
    <property type="entry name" value="P5CR-like_CS"/>
</dbReference>
<dbReference type="Gene3D" id="1.10.3730.10">
    <property type="entry name" value="ProC C-terminal domain-like"/>
    <property type="match status" value="1"/>
</dbReference>
<evidence type="ECO:0000256" key="4">
    <source>
        <dbReference type="ARBA" id="ARBA00058118"/>
    </source>
</evidence>
<keyword evidence="3 5" id="KW-0560">Oxidoreductase</keyword>
<protein>
    <recommendedName>
        <fullName evidence="5 6">Pyrroline-5-carboxylate reductase</fullName>
        <shortName evidence="5">P5C reductase</shortName>
        <shortName evidence="5">P5CR</shortName>
        <ecNumber evidence="5 6">1.5.1.2</ecNumber>
    </recommendedName>
    <alternativeName>
        <fullName evidence="5">PCA reductase</fullName>
    </alternativeName>
</protein>
<feature type="domain" description="Pyrroline-5-carboxylate reductase catalytic N-terminal" evidence="9">
    <location>
        <begin position="11"/>
        <end position="113"/>
    </location>
</feature>
<comment type="function">
    <text evidence="4 5">Catalyzes the reduction of 1-pyrroline-5-carboxylate (PCA) to L-proline.</text>
</comment>
<dbReference type="SUPFAM" id="SSF51735">
    <property type="entry name" value="NAD(P)-binding Rossmann-fold domains"/>
    <property type="match status" value="1"/>
</dbReference>
<dbReference type="GO" id="GO:0055129">
    <property type="term" value="P:L-proline biosynthetic process"/>
    <property type="evidence" value="ECO:0007669"/>
    <property type="project" value="UniProtKB-UniRule"/>
</dbReference>
<dbReference type="Pfam" id="PF14748">
    <property type="entry name" value="P5CR_dimer"/>
    <property type="match status" value="1"/>
</dbReference>
<evidence type="ECO:0000256" key="6">
    <source>
        <dbReference type="NCBIfam" id="TIGR00112"/>
    </source>
</evidence>
<evidence type="ECO:0000256" key="8">
    <source>
        <dbReference type="RuleBase" id="RU003903"/>
    </source>
</evidence>
<evidence type="ECO:0000259" key="9">
    <source>
        <dbReference type="Pfam" id="PF03807"/>
    </source>
</evidence>
<reference evidence="11 12" key="1">
    <citation type="journal article" date="2007" name="PLoS Genet.">
        <title>Patterns and implications of gene gain and loss in the evolution of Prochlorococcus.</title>
        <authorList>
            <person name="Kettler G.C."/>
            <person name="Martiny A.C."/>
            <person name="Huang K."/>
            <person name="Zucker J."/>
            <person name="Coleman M.L."/>
            <person name="Rodrigue S."/>
            <person name="Chen F."/>
            <person name="Lapidus A."/>
            <person name="Ferriera S."/>
            <person name="Johnson J."/>
            <person name="Steglich C."/>
            <person name="Church G.M."/>
            <person name="Richardson P."/>
            <person name="Chisholm S.W."/>
        </authorList>
    </citation>
    <scope>NUCLEOTIDE SEQUENCE [LARGE SCALE GENOMIC DNA]</scope>
    <source>
        <strain evidence="11 12">MIT 9303</strain>
    </source>
</reference>
<comment type="similarity">
    <text evidence="1 5 8">Belongs to the pyrroline-5-carboxylate reductase family.</text>
</comment>
<evidence type="ECO:0000313" key="11">
    <source>
        <dbReference type="EMBL" id="ABM78881.1"/>
    </source>
</evidence>
<dbReference type="InterPro" id="IPR029036">
    <property type="entry name" value="P5CR_dimer"/>
</dbReference>
<dbReference type="EC" id="1.5.1.2" evidence="5 6"/>
<dbReference type="PANTHER" id="PTHR11645">
    <property type="entry name" value="PYRROLINE-5-CARBOXYLATE REDUCTASE"/>
    <property type="match status" value="1"/>
</dbReference>
<comment type="pathway">
    <text evidence="5 8">Amino-acid biosynthesis; L-proline biosynthesis; L-proline from L-glutamate 5-semialdehyde: step 1/1.</text>
</comment>
<feature type="binding site" evidence="7">
    <location>
        <begin position="14"/>
        <end position="19"/>
    </location>
    <ligand>
        <name>NADP(+)</name>
        <dbReference type="ChEBI" id="CHEBI:58349"/>
    </ligand>
</feature>
<dbReference type="FunFam" id="1.10.3730.10:FF:000001">
    <property type="entry name" value="Pyrroline-5-carboxylate reductase"/>
    <property type="match status" value="1"/>
</dbReference>
<proteinExistence type="inferred from homology"/>
<evidence type="ECO:0000256" key="2">
    <source>
        <dbReference type="ARBA" id="ARBA00022857"/>
    </source>
</evidence>
<dbReference type="Proteomes" id="UP000002274">
    <property type="component" value="Chromosome"/>
</dbReference>
<dbReference type="KEGG" id="pmf:P9303_21461"/>
<dbReference type="PIRSF" id="PIRSF000193">
    <property type="entry name" value="Pyrrol-5-carb_rd"/>
    <property type="match status" value="1"/>
</dbReference>
<organism evidence="11 12">
    <name type="scientific">Prochlorococcus marinus (strain MIT 9303)</name>
    <dbReference type="NCBI Taxonomy" id="59922"/>
    <lineage>
        <taxon>Bacteria</taxon>
        <taxon>Bacillati</taxon>
        <taxon>Cyanobacteriota</taxon>
        <taxon>Cyanophyceae</taxon>
        <taxon>Synechococcales</taxon>
        <taxon>Prochlorococcaceae</taxon>
        <taxon>Prochlorococcus</taxon>
    </lineage>
</organism>
<dbReference type="InterPro" id="IPR028939">
    <property type="entry name" value="P5C_Rdtase_cat_N"/>
</dbReference>
<dbReference type="PROSITE" id="PS00521">
    <property type="entry name" value="P5CR"/>
    <property type="match status" value="1"/>
</dbReference>
<evidence type="ECO:0000256" key="7">
    <source>
        <dbReference type="PIRSR" id="PIRSR000193-1"/>
    </source>
</evidence>
<dbReference type="InterPro" id="IPR036291">
    <property type="entry name" value="NAD(P)-bd_dom_sf"/>
</dbReference>